<reference evidence="1" key="1">
    <citation type="submission" date="2019-12" db="EMBL/GenBank/DDBJ databases">
        <title>Complete sequence of Tn6502.</title>
        <authorList>
            <person name="Zhou D."/>
        </authorList>
    </citation>
    <scope>NUCLEOTIDE SEQUENCE</scope>
    <source>
        <strain evidence="1">20130907-4</strain>
        <plasmid evidence="1">p309074-2FII</plasmid>
    </source>
</reference>
<organism evidence="1">
    <name type="scientific">Klebsiella pneumoniae</name>
    <dbReference type="NCBI Taxonomy" id="573"/>
    <lineage>
        <taxon>Bacteria</taxon>
        <taxon>Pseudomonadati</taxon>
        <taxon>Pseudomonadota</taxon>
        <taxon>Gammaproteobacteria</taxon>
        <taxon>Enterobacterales</taxon>
        <taxon>Enterobacteriaceae</taxon>
        <taxon>Klebsiella/Raoultella group</taxon>
        <taxon>Klebsiella</taxon>
        <taxon>Klebsiella pneumoniae complex</taxon>
    </lineage>
</organism>
<proteinExistence type="predicted"/>
<keyword evidence="1" id="KW-0614">Plasmid</keyword>
<accession>A0A6H0A7W7</accession>
<protein>
    <submittedName>
        <fullName evidence="1">Uncharacterized protein</fullName>
    </submittedName>
</protein>
<dbReference type="EMBL" id="MN823993">
    <property type="protein sequence ID" value="QIS36002.1"/>
    <property type="molecule type" value="Genomic_DNA"/>
</dbReference>
<evidence type="ECO:0000313" key="1">
    <source>
        <dbReference type="EMBL" id="QIS36002.1"/>
    </source>
</evidence>
<dbReference type="AlphaFoldDB" id="A0A6H0A7W7"/>
<geneLocation type="plasmid" evidence="1">
    <name>p309074-2FII</name>
</geneLocation>
<name>A0A6H0A7W7_KLEPN</name>
<sequence>MPVHQKNAYDLSTSLAWEFSSQEHREGAPVAPVPRCLWAVHRVR</sequence>